<keyword evidence="3" id="KW-1185">Reference proteome</keyword>
<accession>A0A8H6TMZ2</accession>
<gene>
    <name evidence="2" type="ORF">HMN09_00375500</name>
</gene>
<evidence type="ECO:0000313" key="2">
    <source>
        <dbReference type="EMBL" id="KAF7318640.1"/>
    </source>
</evidence>
<organism evidence="2 3">
    <name type="scientific">Mycena chlorophos</name>
    <name type="common">Agaric fungus</name>
    <name type="synonym">Agaricus chlorophos</name>
    <dbReference type="NCBI Taxonomy" id="658473"/>
    <lineage>
        <taxon>Eukaryota</taxon>
        <taxon>Fungi</taxon>
        <taxon>Dikarya</taxon>
        <taxon>Basidiomycota</taxon>
        <taxon>Agaricomycotina</taxon>
        <taxon>Agaricomycetes</taxon>
        <taxon>Agaricomycetidae</taxon>
        <taxon>Agaricales</taxon>
        <taxon>Marasmiineae</taxon>
        <taxon>Mycenaceae</taxon>
        <taxon>Mycena</taxon>
    </lineage>
</organism>
<dbReference type="EMBL" id="JACAZE010000004">
    <property type="protein sequence ID" value="KAF7318640.1"/>
    <property type="molecule type" value="Genomic_DNA"/>
</dbReference>
<name>A0A8H6TMZ2_MYCCL</name>
<dbReference type="AlphaFoldDB" id="A0A8H6TMZ2"/>
<sequence length="146" mass="15110">MATHRAILIGGTGRHGASGKPQGEHGGTGEGPAMHVTPGQPMPFAKVQGGQGGNGGTGAIATYIRRPRPPRALLAIPIRAVLAEICPIQCLKRLLTALPDGGCGMQSRPKTRANAERHSLALTLTDVTTTWAVPVETTDIVDIPAK</sequence>
<evidence type="ECO:0008006" key="4">
    <source>
        <dbReference type="Google" id="ProtNLM"/>
    </source>
</evidence>
<evidence type="ECO:0000313" key="3">
    <source>
        <dbReference type="Proteomes" id="UP000613580"/>
    </source>
</evidence>
<protein>
    <recommendedName>
        <fullName evidence="4">Obg domain-containing protein</fullName>
    </recommendedName>
</protein>
<feature type="region of interest" description="Disordered" evidence="1">
    <location>
        <begin position="1"/>
        <end position="53"/>
    </location>
</feature>
<evidence type="ECO:0000256" key="1">
    <source>
        <dbReference type="SAM" id="MobiDB-lite"/>
    </source>
</evidence>
<comment type="caution">
    <text evidence="2">The sequence shown here is derived from an EMBL/GenBank/DDBJ whole genome shotgun (WGS) entry which is preliminary data.</text>
</comment>
<proteinExistence type="predicted"/>
<reference evidence="2" key="1">
    <citation type="submission" date="2020-05" db="EMBL/GenBank/DDBJ databases">
        <title>Mycena genomes resolve the evolution of fungal bioluminescence.</title>
        <authorList>
            <person name="Tsai I.J."/>
        </authorList>
    </citation>
    <scope>NUCLEOTIDE SEQUENCE</scope>
    <source>
        <strain evidence="2">110903Hualien_Pintung</strain>
    </source>
</reference>
<dbReference type="Proteomes" id="UP000613580">
    <property type="component" value="Unassembled WGS sequence"/>
</dbReference>